<protein>
    <submittedName>
        <fullName evidence="9">Peptidase_S8 domain-containing protein</fullName>
    </submittedName>
</protein>
<comment type="similarity">
    <text evidence="1 5">Belongs to the peptidase S8 family.</text>
</comment>
<evidence type="ECO:0000256" key="1">
    <source>
        <dbReference type="ARBA" id="ARBA00011073"/>
    </source>
</evidence>
<dbReference type="Pfam" id="PF24476">
    <property type="entry name" value="DUF7580"/>
    <property type="match status" value="1"/>
</dbReference>
<dbReference type="PROSITE" id="PS51892">
    <property type="entry name" value="SUBTILASE"/>
    <property type="match status" value="1"/>
</dbReference>
<dbReference type="PANTHER" id="PTHR43806">
    <property type="entry name" value="PEPTIDASE S8"/>
    <property type="match status" value="1"/>
</dbReference>
<organism evidence="9 10">
    <name type="scientific">Trichoderma simmonsii</name>
    <dbReference type="NCBI Taxonomy" id="1491479"/>
    <lineage>
        <taxon>Eukaryota</taxon>
        <taxon>Fungi</taxon>
        <taxon>Dikarya</taxon>
        <taxon>Ascomycota</taxon>
        <taxon>Pezizomycotina</taxon>
        <taxon>Sordariomycetes</taxon>
        <taxon>Hypocreomycetidae</taxon>
        <taxon>Hypocreales</taxon>
        <taxon>Hypocreaceae</taxon>
        <taxon>Trichoderma</taxon>
    </lineage>
</organism>
<keyword evidence="4 5" id="KW-0720">Serine protease</keyword>
<feature type="compositionally biased region" description="Polar residues" evidence="6">
    <location>
        <begin position="456"/>
        <end position="473"/>
    </location>
</feature>
<dbReference type="InterPro" id="IPR050131">
    <property type="entry name" value="Peptidase_S8_subtilisin-like"/>
</dbReference>
<keyword evidence="3 5" id="KW-0378">Hydrolase</keyword>
<dbReference type="Gene3D" id="3.40.50.200">
    <property type="entry name" value="Peptidase S8/S53 domain"/>
    <property type="match status" value="1"/>
</dbReference>
<sequence length="879" mass="100442">MPLNVPHLVLKDWATILSNIFTSISDIKSDKRLILTRRVDASRIALQLRIISASLESISPWLIEPEIEQLCQKMLSELASIYSWPTVFSETRSIYDADTLLRREYKKGGEYNLDPVKDIFINSKCERLMTTIIATCDHLFGLLLQGVIDNTNRLPPDVHHTLTKRCHADFNDDLFEALEFHTRCTASEHCAPAYHKTDSWHPARLCLSEECQTDPSFNIIVSPMEMPYWQEFHLSLQLEDINMGHVSSTEMEFCKLIEPQQFARVDIQYTPSNGLSDLRRSRDIDFLSASGEGEKLTTILGQYQLTPRDKIILGYTIAKAYHQFYDSELLRSRWTSDNIWLMPLVNKRDGLPLRPYLAFPFGTTSYPNEDFIQDERSLHRHPRILAIGILLLEIGLAKPLPQNPSPVRTSQINWSYQIAKMHLKELKDMPWDNFQHKSFYENVIEYCIQEVRRGENSSGSIQNGGAREQSSIRPDTIGKQGRKNAFYDKVVVPLQWLAERGFGHHEGNTIYLHKARTRLSNDNFTDTFTRFMASFYDERNISSSMWLRDMEIIGQMVELQRRNFKVSRRIRVAILDTGFDNEDDNYDEYEERIKETRDFTKFGVQSKVEDIFGHGTLMAKLIMDCAPSADIIIARVAKSTADLEIGKKNICQAIEWAGIDCKADIITMAFGFPRDDQDISKAIEKVHSKQDGNIIFMASAGNSPNEDENFPARHRLVIPIYATNRYGTFLETNPSLRDDSPTVLGMYGADLPDNLYTGLNKKFSKVCQPGSSVATAIGTSVGAIILAYATVLPHLANKDLLDESASSILELLWTGEGMRAMFKEMVRNKQGRQWFVDLIAFWRDTKSTNAAENYTASDINRFHRIQGSLQLVQRASGRK</sequence>
<feature type="domain" description="Peptidase S8/S53" evidence="7">
    <location>
        <begin position="569"/>
        <end position="805"/>
    </location>
</feature>
<feature type="active site" description="Charge relay system" evidence="5">
    <location>
        <position position="614"/>
    </location>
</feature>
<dbReference type="Pfam" id="PF00082">
    <property type="entry name" value="Peptidase_S8"/>
    <property type="match status" value="1"/>
</dbReference>
<evidence type="ECO:0000256" key="2">
    <source>
        <dbReference type="ARBA" id="ARBA00022670"/>
    </source>
</evidence>
<feature type="domain" description="DUF7580" evidence="8">
    <location>
        <begin position="172"/>
        <end position="450"/>
    </location>
</feature>
<dbReference type="PANTHER" id="PTHR43806:SF11">
    <property type="entry name" value="CEREVISIN-RELATED"/>
    <property type="match status" value="1"/>
</dbReference>
<dbReference type="Proteomes" id="UP000826661">
    <property type="component" value="Chromosome VII"/>
</dbReference>
<keyword evidence="2 5" id="KW-0645">Protease</keyword>
<dbReference type="InterPro" id="IPR036852">
    <property type="entry name" value="Peptidase_S8/S53_dom_sf"/>
</dbReference>
<evidence type="ECO:0000259" key="7">
    <source>
        <dbReference type="Pfam" id="PF00082"/>
    </source>
</evidence>
<evidence type="ECO:0000313" key="10">
    <source>
        <dbReference type="Proteomes" id="UP000826661"/>
    </source>
</evidence>
<feature type="active site" description="Charge relay system" evidence="5">
    <location>
        <position position="772"/>
    </location>
</feature>
<proteinExistence type="inferred from homology"/>
<evidence type="ECO:0000256" key="5">
    <source>
        <dbReference type="PROSITE-ProRule" id="PRU01240"/>
    </source>
</evidence>
<dbReference type="CDD" id="cd00306">
    <property type="entry name" value="Peptidases_S8_S53"/>
    <property type="match status" value="1"/>
</dbReference>
<dbReference type="AlphaFoldDB" id="A0A8G0LSF3"/>
<feature type="region of interest" description="Disordered" evidence="6">
    <location>
        <begin position="456"/>
        <end position="479"/>
    </location>
</feature>
<evidence type="ECO:0000256" key="4">
    <source>
        <dbReference type="ARBA" id="ARBA00022825"/>
    </source>
</evidence>
<dbReference type="InterPro" id="IPR056002">
    <property type="entry name" value="DUF7580"/>
</dbReference>
<accession>A0A8G0LSF3</accession>
<dbReference type="GO" id="GO:0004252">
    <property type="term" value="F:serine-type endopeptidase activity"/>
    <property type="evidence" value="ECO:0007669"/>
    <property type="project" value="UniProtKB-UniRule"/>
</dbReference>
<evidence type="ECO:0000259" key="8">
    <source>
        <dbReference type="Pfam" id="PF24476"/>
    </source>
</evidence>
<gene>
    <name evidence="9" type="ORF">H0G86_012986</name>
</gene>
<name>A0A8G0LSF3_9HYPO</name>
<dbReference type="InterPro" id="IPR000209">
    <property type="entry name" value="Peptidase_S8/S53_dom"/>
</dbReference>
<dbReference type="GO" id="GO:0006508">
    <property type="term" value="P:proteolysis"/>
    <property type="evidence" value="ECO:0007669"/>
    <property type="project" value="UniProtKB-KW"/>
</dbReference>
<evidence type="ECO:0000256" key="3">
    <source>
        <dbReference type="ARBA" id="ARBA00022801"/>
    </source>
</evidence>
<dbReference type="SUPFAM" id="SSF52743">
    <property type="entry name" value="Subtilisin-like"/>
    <property type="match status" value="1"/>
</dbReference>
<feature type="active site" description="Charge relay system" evidence="5">
    <location>
        <position position="576"/>
    </location>
</feature>
<evidence type="ECO:0000313" key="9">
    <source>
        <dbReference type="EMBL" id="QYT06120.1"/>
    </source>
</evidence>
<reference evidence="9 10" key="1">
    <citation type="journal article" date="2021" name="BMC Genomics">
        <title>Telomere-to-telomere genome assembly of asparaginase-producing Trichoderma simmonsii.</title>
        <authorList>
            <person name="Chung D."/>
            <person name="Kwon Y.M."/>
            <person name="Yang Y."/>
        </authorList>
    </citation>
    <scope>NUCLEOTIDE SEQUENCE [LARGE SCALE GENOMIC DNA]</scope>
    <source>
        <strain evidence="9 10">GH-Sj1</strain>
    </source>
</reference>
<dbReference type="EMBL" id="CP075870">
    <property type="protein sequence ID" value="QYT06120.1"/>
    <property type="molecule type" value="Genomic_DNA"/>
</dbReference>
<evidence type="ECO:0000256" key="6">
    <source>
        <dbReference type="SAM" id="MobiDB-lite"/>
    </source>
</evidence>
<keyword evidence="10" id="KW-1185">Reference proteome</keyword>